<evidence type="ECO:0000313" key="2">
    <source>
        <dbReference type="Proteomes" id="UP000249661"/>
    </source>
</evidence>
<name>A0ACD1GXA8_9EURO</name>
<sequence>MDDVLTVGLIPSPEVLGVTIGVDGSSSSSSSSTCGITTTCEEGTAARKPCTFPINFLDDVLFFPALDETRTAAIETGHVNHARAAEYEIGEAINIHRMVFCNCAKDRCGRCALFFRPAGALDEAQDKLRERHVKAFFESASAYWSLG</sequence>
<dbReference type="EMBL" id="KZ824988">
    <property type="protein sequence ID" value="RAH65893.1"/>
    <property type="molecule type" value="Genomic_DNA"/>
</dbReference>
<reference evidence="1" key="1">
    <citation type="submission" date="2018-02" db="EMBL/GenBank/DDBJ databases">
        <title>The genomes of Aspergillus section Nigri reveals drivers in fungal speciation.</title>
        <authorList>
            <consortium name="DOE Joint Genome Institute"/>
            <person name="Vesth T.C."/>
            <person name="Nybo J."/>
            <person name="Theobald S."/>
            <person name="Brandl J."/>
            <person name="Frisvad J.C."/>
            <person name="Nielsen K.F."/>
            <person name="Lyhne E.K."/>
            <person name="Kogle M.E."/>
            <person name="Kuo A."/>
            <person name="Riley R."/>
            <person name="Clum A."/>
            <person name="Nolan M."/>
            <person name="Lipzen A."/>
            <person name="Salamov A."/>
            <person name="Henrissat B."/>
            <person name="Wiebenga A."/>
            <person name="De vries R.P."/>
            <person name="Grigoriev I.V."/>
            <person name="Mortensen U.H."/>
            <person name="Andersen M.R."/>
            <person name="Baker S.E."/>
        </authorList>
    </citation>
    <scope>NUCLEOTIDE SEQUENCE</scope>
    <source>
        <strain evidence="1">CBS 121060</strain>
    </source>
</reference>
<gene>
    <name evidence="1" type="ORF">BO66DRAFT_442589</name>
</gene>
<proteinExistence type="predicted"/>
<organism evidence="1 2">
    <name type="scientific">Aspergillus aculeatinus CBS 121060</name>
    <dbReference type="NCBI Taxonomy" id="1448322"/>
    <lineage>
        <taxon>Eukaryota</taxon>
        <taxon>Fungi</taxon>
        <taxon>Dikarya</taxon>
        <taxon>Ascomycota</taxon>
        <taxon>Pezizomycotina</taxon>
        <taxon>Eurotiomycetes</taxon>
        <taxon>Eurotiomycetidae</taxon>
        <taxon>Eurotiales</taxon>
        <taxon>Aspergillaceae</taxon>
        <taxon>Aspergillus</taxon>
        <taxon>Aspergillus subgen. Circumdati</taxon>
    </lineage>
</organism>
<protein>
    <submittedName>
        <fullName evidence="1">Uncharacterized protein</fullName>
    </submittedName>
</protein>
<dbReference type="Proteomes" id="UP000249661">
    <property type="component" value="Unassembled WGS sequence"/>
</dbReference>
<keyword evidence="2" id="KW-1185">Reference proteome</keyword>
<evidence type="ECO:0000313" key="1">
    <source>
        <dbReference type="EMBL" id="RAH65893.1"/>
    </source>
</evidence>
<accession>A0ACD1GXA8</accession>